<dbReference type="PROSITE" id="PS50157">
    <property type="entry name" value="ZINC_FINGER_C2H2_2"/>
    <property type="match status" value="3"/>
</dbReference>
<comment type="similarity">
    <text evidence="3">Belongs to the krueppel C2H2-type zinc-finger protein family.</text>
</comment>
<protein>
    <recommendedName>
        <fullName evidence="14">C2H2-type domain-containing protein</fullName>
    </recommendedName>
</protein>
<feature type="domain" description="C2H2-type" evidence="14">
    <location>
        <begin position="58"/>
        <end position="85"/>
    </location>
</feature>
<keyword evidence="8" id="KW-0805">Transcription regulation</keyword>
<evidence type="ECO:0000256" key="2">
    <source>
        <dbReference type="ARBA" id="ARBA00004123"/>
    </source>
</evidence>
<accession>A0A3B3D7M0</accession>
<keyword evidence="16" id="KW-1185">Reference proteome</keyword>
<comment type="function">
    <text evidence="1">May be involved in transcriptional regulation.</text>
</comment>
<keyword evidence="7" id="KW-0862">Zinc</keyword>
<keyword evidence="9" id="KW-0238">DNA-binding</keyword>
<feature type="compositionally biased region" description="Acidic residues" evidence="13">
    <location>
        <begin position="32"/>
        <end position="47"/>
    </location>
</feature>
<organism evidence="15 16">
    <name type="scientific">Oryzias melastigma</name>
    <name type="common">Marine medaka</name>
    <dbReference type="NCBI Taxonomy" id="30732"/>
    <lineage>
        <taxon>Eukaryota</taxon>
        <taxon>Metazoa</taxon>
        <taxon>Chordata</taxon>
        <taxon>Craniata</taxon>
        <taxon>Vertebrata</taxon>
        <taxon>Euteleostomi</taxon>
        <taxon>Actinopterygii</taxon>
        <taxon>Neopterygii</taxon>
        <taxon>Teleostei</taxon>
        <taxon>Neoteleostei</taxon>
        <taxon>Acanthomorphata</taxon>
        <taxon>Ovalentaria</taxon>
        <taxon>Atherinomorphae</taxon>
        <taxon>Beloniformes</taxon>
        <taxon>Adrianichthyidae</taxon>
        <taxon>Oryziinae</taxon>
        <taxon>Oryzias</taxon>
    </lineage>
</organism>
<feature type="domain" description="C2H2-type" evidence="14">
    <location>
        <begin position="86"/>
        <end position="113"/>
    </location>
</feature>
<dbReference type="GO" id="GO:0000978">
    <property type="term" value="F:RNA polymerase II cis-regulatory region sequence-specific DNA binding"/>
    <property type="evidence" value="ECO:0007669"/>
    <property type="project" value="TreeGrafter"/>
</dbReference>
<dbReference type="Gene3D" id="3.30.160.60">
    <property type="entry name" value="Classic Zinc Finger"/>
    <property type="match status" value="3"/>
</dbReference>
<dbReference type="FunFam" id="3.30.160.60:FF:002324">
    <property type="entry name" value="Uncharacterized protein"/>
    <property type="match status" value="1"/>
</dbReference>
<dbReference type="Pfam" id="PF00096">
    <property type="entry name" value="zf-C2H2"/>
    <property type="match status" value="3"/>
</dbReference>
<keyword evidence="4" id="KW-0479">Metal-binding</keyword>
<dbReference type="FunFam" id="3.30.160.60:FF:002274">
    <property type="entry name" value="Zinc finger protein 432"/>
    <property type="match status" value="1"/>
</dbReference>
<evidence type="ECO:0000256" key="4">
    <source>
        <dbReference type="ARBA" id="ARBA00022723"/>
    </source>
</evidence>
<dbReference type="InterPro" id="IPR036236">
    <property type="entry name" value="Znf_C2H2_sf"/>
</dbReference>
<keyword evidence="10" id="KW-0804">Transcription</keyword>
<evidence type="ECO:0000256" key="11">
    <source>
        <dbReference type="ARBA" id="ARBA00023242"/>
    </source>
</evidence>
<evidence type="ECO:0000313" key="15">
    <source>
        <dbReference type="Ensembl" id="ENSOMEP00000025841.1"/>
    </source>
</evidence>
<evidence type="ECO:0000259" key="14">
    <source>
        <dbReference type="PROSITE" id="PS50157"/>
    </source>
</evidence>
<dbReference type="GO" id="GO:0000981">
    <property type="term" value="F:DNA-binding transcription factor activity, RNA polymerase II-specific"/>
    <property type="evidence" value="ECO:0007669"/>
    <property type="project" value="TreeGrafter"/>
</dbReference>
<dbReference type="GeneTree" id="ENSGT01150000286977"/>
<dbReference type="PROSITE" id="PS00028">
    <property type="entry name" value="ZINC_FINGER_C2H2_1"/>
    <property type="match status" value="3"/>
</dbReference>
<name>A0A3B3D7M0_ORYME</name>
<dbReference type="SMART" id="SM00355">
    <property type="entry name" value="ZnF_C2H2"/>
    <property type="match status" value="3"/>
</dbReference>
<evidence type="ECO:0000313" key="16">
    <source>
        <dbReference type="Proteomes" id="UP000261560"/>
    </source>
</evidence>
<dbReference type="PANTHER" id="PTHR23235">
    <property type="entry name" value="KRUEPPEL-LIKE TRANSCRIPTION FACTOR"/>
    <property type="match status" value="1"/>
</dbReference>
<dbReference type="AlphaFoldDB" id="A0A3B3D7M0"/>
<keyword evidence="11" id="KW-0539">Nucleus</keyword>
<feature type="region of interest" description="Disordered" evidence="13">
    <location>
        <begin position="28"/>
        <end position="49"/>
    </location>
</feature>
<comment type="subcellular location">
    <subcellularLocation>
        <location evidence="2">Nucleus</location>
    </subcellularLocation>
</comment>
<evidence type="ECO:0000256" key="8">
    <source>
        <dbReference type="ARBA" id="ARBA00023015"/>
    </source>
</evidence>
<evidence type="ECO:0000256" key="9">
    <source>
        <dbReference type="ARBA" id="ARBA00023125"/>
    </source>
</evidence>
<evidence type="ECO:0000256" key="3">
    <source>
        <dbReference type="ARBA" id="ARBA00006991"/>
    </source>
</evidence>
<reference evidence="15" key="2">
    <citation type="submission" date="2025-09" db="UniProtKB">
        <authorList>
            <consortium name="Ensembl"/>
        </authorList>
    </citation>
    <scope>IDENTIFICATION</scope>
</reference>
<evidence type="ECO:0000256" key="10">
    <source>
        <dbReference type="ARBA" id="ARBA00023163"/>
    </source>
</evidence>
<dbReference type="PANTHER" id="PTHR23235:SF178">
    <property type="entry name" value="C2H2-TYPE DOMAIN-CONTAINING PROTEIN-RELATED"/>
    <property type="match status" value="1"/>
</dbReference>
<dbReference type="Proteomes" id="UP000261560">
    <property type="component" value="Unplaced"/>
</dbReference>
<keyword evidence="5" id="KW-0677">Repeat</keyword>
<keyword evidence="6 12" id="KW-0863">Zinc-finger</keyword>
<feature type="domain" description="C2H2-type" evidence="14">
    <location>
        <begin position="114"/>
        <end position="141"/>
    </location>
</feature>
<sequence>MSFFYIITDEEQLDLKQETETLMEIPTLEEHVESEDEEHTSTTDEETEVHMGIHQKPFACTECTKIFSKLTNLKSHMRTHSGKKPLSCQECNKRFTQINGLKIHTRTHTGEKPFPCKECNTSFSQISHLYSHMRTHTGENSHLFTETNTLRAFHSVSQTVCVKVS</sequence>
<evidence type="ECO:0000256" key="6">
    <source>
        <dbReference type="ARBA" id="ARBA00022771"/>
    </source>
</evidence>
<evidence type="ECO:0000256" key="5">
    <source>
        <dbReference type="ARBA" id="ARBA00022737"/>
    </source>
</evidence>
<evidence type="ECO:0000256" key="7">
    <source>
        <dbReference type="ARBA" id="ARBA00022833"/>
    </source>
</evidence>
<dbReference type="FunFam" id="3.30.160.60:FF:000925">
    <property type="entry name" value="Zinc finger protein 668"/>
    <property type="match status" value="1"/>
</dbReference>
<dbReference type="SUPFAM" id="SSF57667">
    <property type="entry name" value="beta-beta-alpha zinc fingers"/>
    <property type="match status" value="2"/>
</dbReference>
<dbReference type="GO" id="GO:0008270">
    <property type="term" value="F:zinc ion binding"/>
    <property type="evidence" value="ECO:0007669"/>
    <property type="project" value="UniProtKB-KW"/>
</dbReference>
<reference evidence="15" key="1">
    <citation type="submission" date="2025-08" db="UniProtKB">
        <authorList>
            <consortium name="Ensembl"/>
        </authorList>
    </citation>
    <scope>IDENTIFICATION</scope>
</reference>
<proteinExistence type="inferred from homology"/>
<evidence type="ECO:0000256" key="1">
    <source>
        <dbReference type="ARBA" id="ARBA00003767"/>
    </source>
</evidence>
<evidence type="ECO:0000256" key="13">
    <source>
        <dbReference type="SAM" id="MobiDB-lite"/>
    </source>
</evidence>
<dbReference type="GO" id="GO:0005634">
    <property type="term" value="C:nucleus"/>
    <property type="evidence" value="ECO:0007669"/>
    <property type="project" value="UniProtKB-SubCell"/>
</dbReference>
<dbReference type="Ensembl" id="ENSOMET00000006089.1">
    <property type="protein sequence ID" value="ENSOMEP00000025841.1"/>
    <property type="gene ID" value="ENSOMEG00000007335.1"/>
</dbReference>
<evidence type="ECO:0000256" key="12">
    <source>
        <dbReference type="PROSITE-ProRule" id="PRU00042"/>
    </source>
</evidence>
<dbReference type="InterPro" id="IPR013087">
    <property type="entry name" value="Znf_C2H2_type"/>
</dbReference>